<comment type="similarity">
    <text evidence="2 9">Belongs to the Casparian strip membrane proteins (CASP) family.</text>
</comment>
<gene>
    <name evidence="11" type="ORF">AAHA92_19391</name>
</gene>
<comment type="caution">
    <text evidence="11">The sequence shown here is derived from an EMBL/GenBank/DDBJ whole genome shotgun (WGS) entry which is preliminary data.</text>
</comment>
<accession>A0ABD1H5M9</accession>
<keyword evidence="7 9" id="KW-0472">Membrane</keyword>
<proteinExistence type="inferred from homology"/>
<evidence type="ECO:0000256" key="4">
    <source>
        <dbReference type="ARBA" id="ARBA00022475"/>
    </source>
</evidence>
<evidence type="ECO:0000313" key="11">
    <source>
        <dbReference type="EMBL" id="KAL1551567.1"/>
    </source>
</evidence>
<keyword evidence="5 9" id="KW-0812">Transmembrane</keyword>
<name>A0ABD1H5M9_SALDI</name>
<keyword evidence="6 9" id="KW-1133">Transmembrane helix</keyword>
<reference evidence="11 12" key="1">
    <citation type="submission" date="2024-06" db="EMBL/GenBank/DDBJ databases">
        <title>A chromosome level genome sequence of Diviner's sage (Salvia divinorum).</title>
        <authorList>
            <person name="Ford S.A."/>
            <person name="Ro D.-K."/>
            <person name="Ness R.W."/>
            <person name="Phillips M.A."/>
        </authorList>
    </citation>
    <scope>NUCLEOTIDE SEQUENCE [LARGE SCALE GENOMIC DNA]</scope>
    <source>
        <strain evidence="11">SAF-2024a</strain>
        <tissue evidence="11">Leaf</tissue>
    </source>
</reference>
<dbReference type="Pfam" id="PF04535">
    <property type="entry name" value="CASP_dom"/>
    <property type="match status" value="1"/>
</dbReference>
<dbReference type="Proteomes" id="UP001567538">
    <property type="component" value="Unassembled WGS sequence"/>
</dbReference>
<dbReference type="PANTHER" id="PTHR33573">
    <property type="entry name" value="CASP-LIKE PROTEIN 4A4"/>
    <property type="match status" value="1"/>
</dbReference>
<comment type="caution">
    <text evidence="9">Lacks conserved residue(s) required for the propagation of feature annotation.</text>
</comment>
<feature type="transmembrane region" description="Helical" evidence="9">
    <location>
        <begin position="43"/>
        <end position="62"/>
    </location>
</feature>
<dbReference type="InterPro" id="IPR006702">
    <property type="entry name" value="CASP_dom"/>
</dbReference>
<evidence type="ECO:0000313" key="12">
    <source>
        <dbReference type="Proteomes" id="UP001567538"/>
    </source>
</evidence>
<protein>
    <recommendedName>
        <fullName evidence="9">CASP-like protein</fullName>
    </recommendedName>
</protein>
<keyword evidence="12" id="KW-1185">Reference proteome</keyword>
<keyword evidence="4 9" id="KW-1003">Cell membrane</keyword>
<feature type="transmembrane region" description="Helical" evidence="9">
    <location>
        <begin position="176"/>
        <end position="196"/>
    </location>
</feature>
<dbReference type="PANTHER" id="PTHR33573:SF48">
    <property type="entry name" value="CASP-LIKE PROTEIN 3A1"/>
    <property type="match status" value="1"/>
</dbReference>
<evidence type="ECO:0000256" key="1">
    <source>
        <dbReference type="ARBA" id="ARBA00004651"/>
    </source>
</evidence>
<evidence type="ECO:0000256" key="9">
    <source>
        <dbReference type="RuleBase" id="RU361233"/>
    </source>
</evidence>
<dbReference type="InterPro" id="IPR006459">
    <property type="entry name" value="CASP/CASPL"/>
</dbReference>
<feature type="transmembrane region" description="Helical" evidence="9">
    <location>
        <begin position="87"/>
        <end position="107"/>
    </location>
</feature>
<dbReference type="EMBL" id="JBEAFC010000007">
    <property type="protein sequence ID" value="KAL1551567.1"/>
    <property type="molecule type" value="Genomic_DNA"/>
</dbReference>
<comment type="subunit">
    <text evidence="3 9">Homodimer and heterodimers.</text>
</comment>
<evidence type="ECO:0000256" key="7">
    <source>
        <dbReference type="ARBA" id="ARBA00023136"/>
    </source>
</evidence>
<feature type="domain" description="Casparian strip membrane protein" evidence="10">
    <location>
        <begin position="37"/>
        <end position="189"/>
    </location>
</feature>
<evidence type="ECO:0000256" key="8">
    <source>
        <dbReference type="ARBA" id="ARBA00023180"/>
    </source>
</evidence>
<evidence type="ECO:0000256" key="3">
    <source>
        <dbReference type="ARBA" id="ARBA00011489"/>
    </source>
</evidence>
<dbReference type="GO" id="GO:0005886">
    <property type="term" value="C:plasma membrane"/>
    <property type="evidence" value="ECO:0007669"/>
    <property type="project" value="UniProtKB-SubCell"/>
</dbReference>
<evidence type="ECO:0000256" key="2">
    <source>
        <dbReference type="ARBA" id="ARBA00007651"/>
    </source>
</evidence>
<evidence type="ECO:0000256" key="5">
    <source>
        <dbReference type="ARBA" id="ARBA00022692"/>
    </source>
</evidence>
<organism evidence="11 12">
    <name type="scientific">Salvia divinorum</name>
    <name type="common">Maria pastora</name>
    <name type="synonym">Diviner's sage</name>
    <dbReference type="NCBI Taxonomy" id="28513"/>
    <lineage>
        <taxon>Eukaryota</taxon>
        <taxon>Viridiplantae</taxon>
        <taxon>Streptophyta</taxon>
        <taxon>Embryophyta</taxon>
        <taxon>Tracheophyta</taxon>
        <taxon>Spermatophyta</taxon>
        <taxon>Magnoliopsida</taxon>
        <taxon>eudicotyledons</taxon>
        <taxon>Gunneridae</taxon>
        <taxon>Pentapetalae</taxon>
        <taxon>asterids</taxon>
        <taxon>lamiids</taxon>
        <taxon>Lamiales</taxon>
        <taxon>Lamiaceae</taxon>
        <taxon>Nepetoideae</taxon>
        <taxon>Mentheae</taxon>
        <taxon>Salviinae</taxon>
        <taxon>Salvia</taxon>
        <taxon>Salvia subgen. Calosphace</taxon>
    </lineage>
</organism>
<evidence type="ECO:0000256" key="6">
    <source>
        <dbReference type="ARBA" id="ARBA00022989"/>
    </source>
</evidence>
<comment type="subcellular location">
    <subcellularLocation>
        <location evidence="1 9">Cell membrane</location>
        <topology evidence="1 9">Multi-pass membrane protein</topology>
    </subcellularLocation>
</comment>
<evidence type="ECO:0000259" key="10">
    <source>
        <dbReference type="Pfam" id="PF04535"/>
    </source>
</evidence>
<dbReference type="AlphaFoldDB" id="A0ABD1H5M9"/>
<sequence>MAKNGTEEEVTIQLSDAKMAGGGGGALVSQSYILRKSDVMHGVIRLLCLLTSAAALSVMTTAKQSSAVTLYGFTLPLYSKWSFSDSFVYVVSVCAAVSLHSLLQFLINVSRMLRKSPHIPSRNHAWLIFAADQIFAYAAMSAGSAASGVTNLNRTGIHHTPLPDFCKPLRVFCDRIAVSIAFTFFTCFLLAVSVVLDVVRLSNY</sequence>
<dbReference type="NCBIfam" id="TIGR01569">
    <property type="entry name" value="A_tha_TIGR01569"/>
    <property type="match status" value="1"/>
</dbReference>
<keyword evidence="8" id="KW-0325">Glycoprotein</keyword>